<dbReference type="Pfam" id="PF01794">
    <property type="entry name" value="Ferric_reduct"/>
    <property type="match status" value="1"/>
</dbReference>
<reference evidence="10 11" key="1">
    <citation type="submission" date="2014-04" db="EMBL/GenBank/DDBJ databases">
        <title>Evolutionary Origins and Diversification of the Mycorrhizal Mutualists.</title>
        <authorList>
            <consortium name="DOE Joint Genome Institute"/>
            <consortium name="Mycorrhizal Genomics Consortium"/>
            <person name="Kohler A."/>
            <person name="Kuo A."/>
            <person name="Nagy L.G."/>
            <person name="Floudas D."/>
            <person name="Copeland A."/>
            <person name="Barry K.W."/>
            <person name="Cichocki N."/>
            <person name="Veneault-Fourrey C."/>
            <person name="LaButti K."/>
            <person name="Lindquist E.A."/>
            <person name="Lipzen A."/>
            <person name="Lundell T."/>
            <person name="Morin E."/>
            <person name="Murat C."/>
            <person name="Riley R."/>
            <person name="Ohm R."/>
            <person name="Sun H."/>
            <person name="Tunlid A."/>
            <person name="Henrissat B."/>
            <person name="Grigoriev I.V."/>
            <person name="Hibbett D.S."/>
            <person name="Martin F."/>
        </authorList>
    </citation>
    <scope>NUCLEOTIDE SEQUENCE [LARGE SCALE GENOMIC DNA]</scope>
    <source>
        <strain evidence="10 11">Koide BX008</strain>
    </source>
</reference>
<dbReference type="InParanoid" id="A0A0C2SF23"/>
<feature type="transmembrane region" description="Helical" evidence="8">
    <location>
        <begin position="254"/>
        <end position="275"/>
    </location>
</feature>
<dbReference type="InterPro" id="IPR013130">
    <property type="entry name" value="Fe3_Rdtase_TM_dom"/>
</dbReference>
<evidence type="ECO:0000256" key="7">
    <source>
        <dbReference type="ARBA" id="ARBA00023136"/>
    </source>
</evidence>
<evidence type="ECO:0000256" key="3">
    <source>
        <dbReference type="ARBA" id="ARBA00022982"/>
    </source>
</evidence>
<dbReference type="FunCoup" id="A0A0C2SF23">
    <property type="interactions" value="196"/>
</dbReference>
<accession>A0A0C2SF23</accession>
<feature type="domain" description="FAD-binding FR-type" evidence="9">
    <location>
        <begin position="294"/>
        <end position="437"/>
    </location>
</feature>
<dbReference type="PANTHER" id="PTHR11972:SF200">
    <property type="entry name" value="FAD-BINDING FR-TYPE DOMAIN-CONTAINING PROTEIN"/>
    <property type="match status" value="1"/>
</dbReference>
<evidence type="ECO:0000259" key="9">
    <source>
        <dbReference type="PROSITE" id="PS51384"/>
    </source>
</evidence>
<dbReference type="GO" id="GO:0005886">
    <property type="term" value="C:plasma membrane"/>
    <property type="evidence" value="ECO:0007669"/>
    <property type="project" value="TreeGrafter"/>
</dbReference>
<evidence type="ECO:0000313" key="10">
    <source>
        <dbReference type="EMBL" id="KIL61660.1"/>
    </source>
</evidence>
<dbReference type="Gene3D" id="3.40.50.80">
    <property type="entry name" value="Nucleotide-binding domain of ferredoxin-NADP reductase (FNR) module"/>
    <property type="match status" value="1"/>
</dbReference>
<evidence type="ECO:0000256" key="8">
    <source>
        <dbReference type="SAM" id="Phobius"/>
    </source>
</evidence>
<dbReference type="GO" id="GO:0000293">
    <property type="term" value="F:ferric-chelate reductase activity"/>
    <property type="evidence" value="ECO:0007669"/>
    <property type="project" value="TreeGrafter"/>
</dbReference>
<keyword evidence="3" id="KW-0249">Electron transport</keyword>
<keyword evidence="7 8" id="KW-0472">Membrane</keyword>
<dbReference type="GO" id="GO:0033215">
    <property type="term" value="P:reductive iron assimilation"/>
    <property type="evidence" value="ECO:0007669"/>
    <property type="project" value="TreeGrafter"/>
</dbReference>
<sequence length="630" mass="69119">MADTGSPIVVPSEMQPYNSYVEDPKWQIRFTIAWTSLLGLFVVFALPRVIRRLRTGTFFIDVTGLKGDYGGRGTYERVGEEKGVKTKSKPKTTRGRFESAKNVMDNIFGSMVYWSLPRVELNAGQIFIISAYLVITIVCIACQAPLVTNPNRPGFLAIAQLPPVFLFATKNSLVSFVLGPGVGYEKLNFIHRWSSRGLLIAALTHGVYWIKDHLTYNMPILGPQKETSGVACLSLLCVIFLTSLRPVRRMMWNAFWIVHTLCYTAFLITVCYHTIYARPWVYAPIAFYGLDVLLRMVKMRIQDAVLVPADNLMTLINVPYMSSGWTVGQHVRLRVFFDGRLFESHPLTIMCAPPSEGCLARPLPSLPPPTLADAGSGILLGARAVGDWTKALNEFALREGKKLRAQRLNSEEEELTDATPVPVHVMIDGPYGGCSVDPSSYETVLLVSGGSGATFTIGVLDALVGKYIRSGPDQVVTRKIEFVWFIRSYGQINWFASLLKTIALHASSASPSLDLHITVYVTCLCTLENLPEIPNCDVLVAQPGVSEVVRRVVEGNQDPAKAVEEGDVVLDETPSSDGSEVPVGDGGFVVCASGPERLTREAANAVAKLKASSRGQELGRIGLHTELYAV</sequence>
<proteinExistence type="predicted"/>
<evidence type="ECO:0000313" key="11">
    <source>
        <dbReference type="Proteomes" id="UP000054549"/>
    </source>
</evidence>
<keyword evidence="6" id="KW-0406">Ion transport</keyword>
<name>A0A0C2SF23_AMAMK</name>
<dbReference type="InterPro" id="IPR039261">
    <property type="entry name" value="FNR_nucleotide-bd"/>
</dbReference>
<dbReference type="InterPro" id="IPR017927">
    <property type="entry name" value="FAD-bd_FR_type"/>
</dbReference>
<dbReference type="HOGENOM" id="CLU_017408_2_0_1"/>
<dbReference type="EMBL" id="KN818281">
    <property type="protein sequence ID" value="KIL61660.1"/>
    <property type="molecule type" value="Genomic_DNA"/>
</dbReference>
<organism evidence="10 11">
    <name type="scientific">Amanita muscaria (strain Koide BX008)</name>
    <dbReference type="NCBI Taxonomy" id="946122"/>
    <lineage>
        <taxon>Eukaryota</taxon>
        <taxon>Fungi</taxon>
        <taxon>Dikarya</taxon>
        <taxon>Basidiomycota</taxon>
        <taxon>Agaricomycotina</taxon>
        <taxon>Agaricomycetes</taxon>
        <taxon>Agaricomycetidae</taxon>
        <taxon>Agaricales</taxon>
        <taxon>Pluteineae</taxon>
        <taxon>Amanitaceae</taxon>
        <taxon>Amanita</taxon>
    </lineage>
</organism>
<dbReference type="CDD" id="cd06186">
    <property type="entry name" value="NOX_Duox_like_FAD_NADP"/>
    <property type="match status" value="1"/>
</dbReference>
<dbReference type="SFLD" id="SFLDG01168">
    <property type="entry name" value="Ferric_reductase_subgroup_(FRE"/>
    <property type="match status" value="1"/>
</dbReference>
<evidence type="ECO:0000256" key="5">
    <source>
        <dbReference type="ARBA" id="ARBA00023002"/>
    </source>
</evidence>
<dbReference type="OrthoDB" id="3944240at2759"/>
<evidence type="ECO:0000256" key="2">
    <source>
        <dbReference type="ARBA" id="ARBA00022692"/>
    </source>
</evidence>
<dbReference type="PANTHER" id="PTHR11972">
    <property type="entry name" value="NADPH OXIDASE"/>
    <property type="match status" value="1"/>
</dbReference>
<keyword evidence="4 8" id="KW-1133">Transmembrane helix</keyword>
<dbReference type="InterPro" id="IPR050369">
    <property type="entry name" value="RBOH/FRE"/>
</dbReference>
<comment type="subcellular location">
    <subcellularLocation>
        <location evidence="1">Membrane</location>
        <topology evidence="1">Multi-pass membrane protein</topology>
    </subcellularLocation>
</comment>
<feature type="transmembrane region" description="Helical" evidence="8">
    <location>
        <begin position="126"/>
        <end position="148"/>
    </location>
</feature>
<keyword evidence="2 8" id="KW-0812">Transmembrane</keyword>
<dbReference type="AlphaFoldDB" id="A0A0C2SF23"/>
<evidence type="ECO:0000256" key="6">
    <source>
        <dbReference type="ARBA" id="ARBA00023065"/>
    </source>
</evidence>
<feature type="transmembrane region" description="Helical" evidence="8">
    <location>
        <begin position="228"/>
        <end position="247"/>
    </location>
</feature>
<dbReference type="Proteomes" id="UP000054549">
    <property type="component" value="Unassembled WGS sequence"/>
</dbReference>
<dbReference type="InterPro" id="IPR013121">
    <property type="entry name" value="Fe_red_NAD-bd_6"/>
</dbReference>
<keyword evidence="11" id="KW-1185">Reference proteome</keyword>
<keyword evidence="5" id="KW-0560">Oxidoreductase</keyword>
<protein>
    <recommendedName>
        <fullName evidence="9">FAD-binding FR-type domain-containing protein</fullName>
    </recommendedName>
</protein>
<feature type="transmembrane region" description="Helical" evidence="8">
    <location>
        <begin position="190"/>
        <end position="208"/>
    </location>
</feature>
<dbReference type="SUPFAM" id="SSF52343">
    <property type="entry name" value="Ferredoxin reductase-like, C-terminal NADP-linked domain"/>
    <property type="match status" value="1"/>
</dbReference>
<dbReference type="STRING" id="946122.A0A0C2SF23"/>
<evidence type="ECO:0000256" key="1">
    <source>
        <dbReference type="ARBA" id="ARBA00004141"/>
    </source>
</evidence>
<keyword evidence="6" id="KW-0813">Transport</keyword>
<dbReference type="PROSITE" id="PS51384">
    <property type="entry name" value="FAD_FR"/>
    <property type="match status" value="1"/>
</dbReference>
<feature type="transmembrane region" description="Helical" evidence="8">
    <location>
        <begin position="154"/>
        <end position="178"/>
    </location>
</feature>
<dbReference type="Pfam" id="PF08030">
    <property type="entry name" value="NAD_binding_6"/>
    <property type="match status" value="1"/>
</dbReference>
<dbReference type="SFLD" id="SFLDS00052">
    <property type="entry name" value="Ferric_Reductase_Domain"/>
    <property type="match status" value="1"/>
</dbReference>
<feature type="transmembrane region" description="Helical" evidence="8">
    <location>
        <begin position="26"/>
        <end position="46"/>
    </location>
</feature>
<gene>
    <name evidence="10" type="ORF">M378DRAFT_82284</name>
</gene>
<evidence type="ECO:0000256" key="4">
    <source>
        <dbReference type="ARBA" id="ARBA00022989"/>
    </source>
</evidence>